<keyword evidence="1" id="KW-1133">Transmembrane helix</keyword>
<protein>
    <submittedName>
        <fullName evidence="2">Uncharacterized protein</fullName>
    </submittedName>
</protein>
<proteinExistence type="predicted"/>
<organism evidence="2 3">
    <name type="scientific">Spiroplasma melliferum KC3</name>
    <dbReference type="NCBI Taxonomy" id="570509"/>
    <lineage>
        <taxon>Bacteria</taxon>
        <taxon>Bacillati</taxon>
        <taxon>Mycoplasmatota</taxon>
        <taxon>Mollicutes</taxon>
        <taxon>Entomoplasmatales</taxon>
        <taxon>Spiroplasmataceae</taxon>
        <taxon>Spiroplasma</taxon>
    </lineage>
</organism>
<evidence type="ECO:0000313" key="2">
    <source>
        <dbReference type="EMBL" id="KAI92230.1"/>
    </source>
</evidence>
<reference evidence="2 3" key="1">
    <citation type="journal article" date="2012" name="J. Proteome Res.">
        <title>Application of Spiroplasma melliferum proteogenomic profiling for the discovery of virulence factors and pathogenicity mechanisms in host-associated spiroplasmas.</title>
        <authorList>
            <person name="Alexeev D."/>
            <person name="Kostrjukova E."/>
            <person name="Aliper A."/>
            <person name="Popenko A."/>
            <person name="Bazaleev N."/>
            <person name="Tyakht A."/>
            <person name="Selezneva O."/>
            <person name="Akopian T."/>
            <person name="Prichodko E."/>
            <person name="Kondratov I."/>
            <person name="Chukin M."/>
            <person name="Demina I."/>
            <person name="Galyamina M."/>
            <person name="Kamashev D."/>
            <person name="Vanyushkina A."/>
            <person name="Ladygina V."/>
            <person name="Levitskii S."/>
            <person name="Lazarev V."/>
            <person name="Govorun V."/>
        </authorList>
    </citation>
    <scope>NUCLEOTIDE SEQUENCE [LARGE SCALE GENOMIC DNA]</scope>
    <source>
        <strain evidence="2 3">KC3</strain>
    </source>
</reference>
<feature type="transmembrane region" description="Helical" evidence="1">
    <location>
        <begin position="36"/>
        <end position="53"/>
    </location>
</feature>
<dbReference type="EMBL" id="AGBZ02000004">
    <property type="protein sequence ID" value="KAI92230.1"/>
    <property type="molecule type" value="Genomic_DNA"/>
</dbReference>
<keyword evidence="1" id="KW-0472">Membrane</keyword>
<comment type="caution">
    <text evidence="2">The sequence shown here is derived from an EMBL/GenBank/DDBJ whole genome shotgun (WGS) entry which is preliminary data.</text>
</comment>
<gene>
    <name evidence="2" type="ORF">SPM_005730</name>
</gene>
<dbReference type="AlphaFoldDB" id="A0AAI9X0T2"/>
<evidence type="ECO:0000256" key="1">
    <source>
        <dbReference type="SAM" id="Phobius"/>
    </source>
</evidence>
<name>A0AAI9X0T2_SPIME</name>
<keyword evidence="1" id="KW-0812">Transmembrane</keyword>
<evidence type="ECO:0000313" key="3">
    <source>
        <dbReference type="Proteomes" id="UP000004057"/>
    </source>
</evidence>
<dbReference type="RefSeq" id="WP_004028593.1">
    <property type="nucleotide sequence ID" value="NZ_AGBZ02000004.1"/>
</dbReference>
<accession>A0AAI9X0T2</accession>
<sequence>MICNKKTWKVWQVYYQLLFAILIGFSFFSVILPIQYIYIIGPIVMIVYFLSFIKYQNKMTITNIYQQRDLWKFYFYPVIGKIINISDGECHSQTGKASPYQYFS</sequence>
<feature type="transmembrane region" description="Helical" evidence="1">
    <location>
        <begin position="12"/>
        <end position="30"/>
    </location>
</feature>
<dbReference type="Proteomes" id="UP000004057">
    <property type="component" value="Unassembled WGS sequence"/>
</dbReference>